<evidence type="ECO:0000256" key="3">
    <source>
        <dbReference type="ARBA" id="ARBA00022989"/>
    </source>
</evidence>
<evidence type="ECO:0000256" key="1">
    <source>
        <dbReference type="ARBA" id="ARBA00004141"/>
    </source>
</evidence>
<dbReference type="InterPro" id="IPR006214">
    <property type="entry name" value="Bax_inhibitor_1-related"/>
</dbReference>
<accession>A0A1J4RVB3</accession>
<dbReference type="AlphaFoldDB" id="A0A1J4RVB3"/>
<comment type="caution">
    <text evidence="6">The sequence shown here is derived from an EMBL/GenBank/DDBJ whole genome shotgun (WGS) entry which is preliminary data.</text>
</comment>
<dbReference type="Pfam" id="PF01027">
    <property type="entry name" value="Bax1-I"/>
    <property type="match status" value="1"/>
</dbReference>
<keyword evidence="3 5" id="KW-1133">Transmembrane helix</keyword>
<evidence type="ECO:0000313" key="6">
    <source>
        <dbReference type="EMBL" id="OIN90354.1"/>
    </source>
</evidence>
<organism evidence="6 7">
    <name type="scientific">Candidatus Collierbacteria bacterium CG1_02_44_10</name>
    <dbReference type="NCBI Taxonomy" id="1805087"/>
    <lineage>
        <taxon>Bacteria</taxon>
        <taxon>Candidatus Collieribacteriota</taxon>
    </lineage>
</organism>
<dbReference type="EMBL" id="MNUK01000073">
    <property type="protein sequence ID" value="OIN90354.1"/>
    <property type="molecule type" value="Genomic_DNA"/>
</dbReference>
<dbReference type="GO" id="GO:0016020">
    <property type="term" value="C:membrane"/>
    <property type="evidence" value="ECO:0007669"/>
    <property type="project" value="UniProtKB-SubCell"/>
</dbReference>
<feature type="transmembrane region" description="Helical" evidence="5">
    <location>
        <begin position="47"/>
        <end position="69"/>
    </location>
</feature>
<feature type="non-terminal residue" evidence="6">
    <location>
        <position position="208"/>
    </location>
</feature>
<feature type="transmembrane region" description="Helical" evidence="5">
    <location>
        <begin position="133"/>
        <end position="154"/>
    </location>
</feature>
<comment type="subcellular location">
    <subcellularLocation>
        <location evidence="1">Membrane</location>
        <topology evidence="1">Multi-pass membrane protein</topology>
    </subcellularLocation>
</comment>
<feature type="transmembrane region" description="Helical" evidence="5">
    <location>
        <begin position="160"/>
        <end position="179"/>
    </location>
</feature>
<proteinExistence type="predicted"/>
<reference evidence="6 7" key="1">
    <citation type="journal article" date="2016" name="Environ. Microbiol.">
        <title>Genomic resolution of a cold subsurface aquifer community provides metabolic insights for novel microbes adapted to high CO concentrations.</title>
        <authorList>
            <person name="Probst A.J."/>
            <person name="Castelle C.J."/>
            <person name="Singh A."/>
            <person name="Brown C.T."/>
            <person name="Anantharaman K."/>
            <person name="Sharon I."/>
            <person name="Hug L.A."/>
            <person name="Burstein D."/>
            <person name="Emerson J.B."/>
            <person name="Thomas B.C."/>
            <person name="Banfield J.F."/>
        </authorList>
    </citation>
    <scope>NUCLEOTIDE SEQUENCE [LARGE SCALE GENOMIC DNA]</scope>
    <source>
        <strain evidence="6">CG1_02_44_10</strain>
    </source>
</reference>
<protein>
    <submittedName>
        <fullName evidence="6">Uncharacterized protein</fullName>
    </submittedName>
</protein>
<gene>
    <name evidence="6" type="ORF">AUJ42_03220</name>
</gene>
<feature type="transmembrane region" description="Helical" evidence="5">
    <location>
        <begin position="76"/>
        <end position="95"/>
    </location>
</feature>
<evidence type="ECO:0000256" key="5">
    <source>
        <dbReference type="SAM" id="Phobius"/>
    </source>
</evidence>
<sequence>MFNNGLWERTGYDVIEKSAFIRLVAFFTAVSIGLVAVGSFTSYAWVLTWPLLIVTFIGMLGGALIFSLIDNPMISGFGVALMSISAGLMIGPVVATYQVAVVLQAILITGGIVVTMSVIGIMFPDVFIGFGPYLLAGLTLLIFASFAQIIFIALGFEAAVNMPILAWVGIGIFTLYVAYDWSRALSLPLTVDNAIDAAGAITLDAINL</sequence>
<dbReference type="Proteomes" id="UP000182345">
    <property type="component" value="Unassembled WGS sequence"/>
</dbReference>
<feature type="transmembrane region" description="Helical" evidence="5">
    <location>
        <begin position="101"/>
        <end position="121"/>
    </location>
</feature>
<keyword evidence="4 5" id="KW-0472">Membrane</keyword>
<evidence type="ECO:0000313" key="7">
    <source>
        <dbReference type="Proteomes" id="UP000182345"/>
    </source>
</evidence>
<evidence type="ECO:0000256" key="2">
    <source>
        <dbReference type="ARBA" id="ARBA00022692"/>
    </source>
</evidence>
<evidence type="ECO:0000256" key="4">
    <source>
        <dbReference type="ARBA" id="ARBA00023136"/>
    </source>
</evidence>
<keyword evidence="2 5" id="KW-0812">Transmembrane</keyword>
<feature type="transmembrane region" description="Helical" evidence="5">
    <location>
        <begin position="20"/>
        <end position="41"/>
    </location>
</feature>
<name>A0A1J4RVB3_9BACT</name>